<dbReference type="AlphaFoldDB" id="A0A1I0XKZ9"/>
<dbReference type="InterPro" id="IPR027417">
    <property type="entry name" value="P-loop_NTPase"/>
</dbReference>
<dbReference type="Proteomes" id="UP000198642">
    <property type="component" value="Unassembled WGS sequence"/>
</dbReference>
<organism evidence="2 3">
    <name type="scientific">Lentibacillus halodurans</name>
    <dbReference type="NCBI Taxonomy" id="237679"/>
    <lineage>
        <taxon>Bacteria</taxon>
        <taxon>Bacillati</taxon>
        <taxon>Bacillota</taxon>
        <taxon>Bacilli</taxon>
        <taxon>Bacillales</taxon>
        <taxon>Bacillaceae</taxon>
        <taxon>Lentibacillus</taxon>
    </lineage>
</organism>
<dbReference type="RefSeq" id="WP_090236059.1">
    <property type="nucleotide sequence ID" value="NZ_FOJW01000005.1"/>
</dbReference>
<dbReference type="Gene3D" id="3.40.50.300">
    <property type="entry name" value="P-loop containing nucleotide triphosphate hydrolases"/>
    <property type="match status" value="1"/>
</dbReference>
<dbReference type="EMBL" id="FOJW01000005">
    <property type="protein sequence ID" value="SFB01086.1"/>
    <property type="molecule type" value="Genomic_DNA"/>
</dbReference>
<evidence type="ECO:0000313" key="2">
    <source>
        <dbReference type="EMBL" id="SFB01086.1"/>
    </source>
</evidence>
<sequence>MQQQVFIGGCDRSGTTFSGSLLGGHSSCLCTPESQFKTDVLRRGLEDGDKQLEYIIKHWRFKIWGVKLKNSQALNYDEVINDIVSEYASLVDKKNFNIWVDHTPNNIQNLCLLNQKFPNSKFIHIIRDGRAVAASVIPLDWGPNTIEEAAHFWNEKVSFGLAAEKFFGSDKLLTVHYENIVANPEKVLKKICNFLNIDFQYNMLSGNGFKLPSYTNTQHRLIGSKPSTKRINSWEQNLSKDEIAMFENISKDLLSYLGYRQKKYYYIPSRKDRLFSYCKKVSRSFLNRYRRKKRINNSLKGAESHSENNN</sequence>
<evidence type="ECO:0000256" key="1">
    <source>
        <dbReference type="ARBA" id="ARBA00022679"/>
    </source>
</evidence>
<name>A0A1I0XKZ9_9BACI</name>
<dbReference type="PANTHER" id="PTHR12788:SF10">
    <property type="entry name" value="PROTEIN-TYROSINE SULFOTRANSFERASE"/>
    <property type="match status" value="1"/>
</dbReference>
<protein>
    <submittedName>
        <fullName evidence="2">Sulfotransferase family protein</fullName>
    </submittedName>
</protein>
<reference evidence="2 3" key="1">
    <citation type="submission" date="2016-10" db="EMBL/GenBank/DDBJ databases">
        <authorList>
            <person name="de Groot N.N."/>
        </authorList>
    </citation>
    <scope>NUCLEOTIDE SEQUENCE [LARGE SCALE GENOMIC DNA]</scope>
    <source>
        <strain evidence="2 3">CGMCC 1.3702</strain>
    </source>
</reference>
<gene>
    <name evidence="2" type="ORF">SAMN04488072_105117</name>
</gene>
<evidence type="ECO:0000313" key="3">
    <source>
        <dbReference type="Proteomes" id="UP000198642"/>
    </source>
</evidence>
<dbReference type="InterPro" id="IPR026634">
    <property type="entry name" value="TPST-like"/>
</dbReference>
<dbReference type="PANTHER" id="PTHR12788">
    <property type="entry name" value="PROTEIN-TYROSINE SULFOTRANSFERASE 2"/>
    <property type="match status" value="1"/>
</dbReference>
<proteinExistence type="predicted"/>
<accession>A0A1I0XKZ9</accession>
<keyword evidence="3" id="KW-1185">Reference proteome</keyword>
<dbReference type="STRING" id="237679.SAMN04488072_105117"/>
<keyword evidence="1 2" id="KW-0808">Transferase</keyword>
<dbReference type="Pfam" id="PF13469">
    <property type="entry name" value="Sulfotransfer_3"/>
    <property type="match status" value="1"/>
</dbReference>
<dbReference type="GO" id="GO:0008476">
    <property type="term" value="F:protein-tyrosine sulfotransferase activity"/>
    <property type="evidence" value="ECO:0007669"/>
    <property type="project" value="InterPro"/>
</dbReference>
<dbReference type="SUPFAM" id="SSF52540">
    <property type="entry name" value="P-loop containing nucleoside triphosphate hydrolases"/>
    <property type="match status" value="1"/>
</dbReference>
<dbReference type="OrthoDB" id="1767861at2"/>